<geneLocation type="plasmid" evidence="2">
    <name>pnfsy07</name>
</geneLocation>
<reference evidence="1 2" key="1">
    <citation type="submission" date="2017-11" db="EMBL/GenBank/DDBJ databases">
        <title>Complete genome of a free-living desiccation-tolerant cyanobacterium and its photosynthetic adaptation to extreme terrestrial habitat.</title>
        <authorList>
            <person name="Shang J."/>
        </authorList>
    </citation>
    <scope>NUCLEOTIDE SEQUENCE [LARGE SCALE GENOMIC DNA]</scope>
    <source>
        <strain evidence="1 2">CCNUN1</strain>
        <plasmid evidence="2">pnfsy07</plasmid>
    </source>
</reference>
<gene>
    <name evidence="1" type="ORF">COO91_10209</name>
</gene>
<keyword evidence="2" id="KW-1185">Reference proteome</keyword>
<dbReference type="AlphaFoldDB" id="A0A2K8TA98"/>
<dbReference type="NCBIfam" id="NF033564">
    <property type="entry name" value="transpos_ISAs1"/>
    <property type="match status" value="1"/>
</dbReference>
<dbReference type="InterPro" id="IPR051698">
    <property type="entry name" value="Transposase_11-like"/>
</dbReference>
<evidence type="ECO:0000313" key="1">
    <source>
        <dbReference type="EMBL" id="AUB43995.1"/>
    </source>
</evidence>
<evidence type="ECO:0000313" key="2">
    <source>
        <dbReference type="Proteomes" id="UP000232003"/>
    </source>
</evidence>
<accession>A0A2K8TA98</accession>
<dbReference type="EMBL" id="CP024792">
    <property type="protein sequence ID" value="AUB43995.1"/>
    <property type="molecule type" value="Genomic_DNA"/>
</dbReference>
<dbReference type="OrthoDB" id="582614at2"/>
<dbReference type="PANTHER" id="PTHR30298:SF0">
    <property type="entry name" value="PROTEIN YBFL-RELATED"/>
    <property type="match status" value="1"/>
</dbReference>
<dbReference type="RefSeq" id="WP_100903898.1">
    <property type="nucleotide sequence ID" value="NZ_CAWNNC010000008.1"/>
</dbReference>
<name>A0A2K8TA98_9NOSO</name>
<dbReference type="InterPro" id="IPR047647">
    <property type="entry name" value="ISAs1_transpos"/>
</dbReference>
<proteinExistence type="predicted"/>
<protein>
    <submittedName>
        <fullName evidence="1">Putative transposase YbfD/YdcC associated with H repeats</fullName>
    </submittedName>
</protein>
<dbReference type="PANTHER" id="PTHR30298">
    <property type="entry name" value="H REPEAT-ASSOCIATED PREDICTED TRANSPOSASE"/>
    <property type="match status" value="1"/>
</dbReference>
<organism evidence="1 2">
    <name type="scientific">Nostoc flagelliforme CCNUN1</name>
    <dbReference type="NCBI Taxonomy" id="2038116"/>
    <lineage>
        <taxon>Bacteria</taxon>
        <taxon>Bacillati</taxon>
        <taxon>Cyanobacteriota</taxon>
        <taxon>Cyanophyceae</taxon>
        <taxon>Nostocales</taxon>
        <taxon>Nostocaceae</taxon>
        <taxon>Nostoc</taxon>
    </lineage>
</organism>
<keyword evidence="1" id="KW-0614">Plasmid</keyword>
<sequence length="100" mass="11824">MIEVTNETRYYISSLSETAQSFAERIRGYWGVENKVHYVRDVTQGEDKSRIRTTPLTQSFALARNFSLNLYRDNMFENMAQAQRLCSFGLDILKRIFRMK</sequence>
<dbReference type="KEGG" id="nfl:COO91_10209"/>
<dbReference type="Proteomes" id="UP000232003">
    <property type="component" value="Plasmid pNFSY07"/>
</dbReference>